<evidence type="ECO:0000256" key="8">
    <source>
        <dbReference type="ARBA" id="ARBA00022723"/>
    </source>
</evidence>
<keyword evidence="6" id="KW-0963">Cytoplasm</keyword>
<evidence type="ECO:0000256" key="9">
    <source>
        <dbReference type="ARBA" id="ARBA00022741"/>
    </source>
</evidence>
<sequence>MRLYDTATRAVREFTPLVPGKVSMYVCGATVQSAPHVGHIRSGVAFDVLVRWLTAKGLDVTLVRNVTDIDDKILAKAEIESRPWWAVAAHYEREFQSAYRILGCTPPTVEPRATGHITQMITLMEQLIARGHAYAVGADVYFDVRSFAEYGNLSGQRIDELLPAADSTSDKRKKDPRDFALWKGVKPGEPSWPTPWGDGRPGWHLECSAMAAAYLGTAFDIHGGGLDLVFPHHENEVAQSKAAGQDFANFWLHNAWVTTAGEKMSKSLGNSLVVSEVVQRVRPIELRWYLVAAHYRSNLEFSDAALKESAVAFQRIENFLVRAAEHAPDTSVAGPQSLRDLPAAFVAAMDDDVNVPAALAVLHEVVTAGNTQLANKPAPENLKAHIVQVVAMLEILGVNPNSQTWAATNVASNVQIQATLDALIVAKIAQRTAAKQDKDFAAADAIRDELRNLGIVLEDGADGVRWTLEK</sequence>
<dbReference type="InterPro" id="IPR015273">
    <property type="entry name" value="Cys-tRNA-synt_Ia_DALR"/>
</dbReference>
<dbReference type="InterPro" id="IPR014729">
    <property type="entry name" value="Rossmann-like_a/b/a_fold"/>
</dbReference>
<dbReference type="SUPFAM" id="SSF47323">
    <property type="entry name" value="Anticodon-binding domain of a subclass of class I aminoacyl-tRNA synthetases"/>
    <property type="match status" value="1"/>
</dbReference>
<dbReference type="AlphaFoldDB" id="A0A6J5YIJ3"/>
<keyword evidence="13" id="KW-0030">Aminoacyl-tRNA synthetase</keyword>
<dbReference type="InterPro" id="IPR015803">
    <property type="entry name" value="Cys-tRNA-ligase"/>
</dbReference>
<evidence type="ECO:0000313" key="17">
    <source>
        <dbReference type="EMBL" id="CAB4330121.1"/>
    </source>
</evidence>
<reference evidence="17" key="1">
    <citation type="submission" date="2020-05" db="EMBL/GenBank/DDBJ databases">
        <authorList>
            <person name="Chiriac C."/>
            <person name="Salcher M."/>
            <person name="Ghai R."/>
            <person name="Kavagutti S V."/>
        </authorList>
    </citation>
    <scope>NUCLEOTIDE SEQUENCE</scope>
</reference>
<keyword evidence="7" id="KW-0436">Ligase</keyword>
<dbReference type="GO" id="GO:0006423">
    <property type="term" value="P:cysteinyl-tRNA aminoacylation"/>
    <property type="evidence" value="ECO:0007669"/>
    <property type="project" value="InterPro"/>
</dbReference>
<proteinExistence type="inferred from homology"/>
<dbReference type="Pfam" id="PF09190">
    <property type="entry name" value="DALR_2"/>
    <property type="match status" value="1"/>
</dbReference>
<evidence type="ECO:0000256" key="12">
    <source>
        <dbReference type="ARBA" id="ARBA00022917"/>
    </source>
</evidence>
<evidence type="ECO:0000256" key="13">
    <source>
        <dbReference type="ARBA" id="ARBA00023146"/>
    </source>
</evidence>
<evidence type="ECO:0000256" key="3">
    <source>
        <dbReference type="ARBA" id="ARBA00005594"/>
    </source>
</evidence>
<dbReference type="GO" id="GO:0046872">
    <property type="term" value="F:metal ion binding"/>
    <property type="evidence" value="ECO:0007669"/>
    <property type="project" value="UniProtKB-KW"/>
</dbReference>
<dbReference type="EMBL" id="CAESAJ010000005">
    <property type="protein sequence ID" value="CAB4330121.1"/>
    <property type="molecule type" value="Genomic_DNA"/>
</dbReference>
<evidence type="ECO:0000256" key="15">
    <source>
        <dbReference type="ARBA" id="ARBA00047398"/>
    </source>
</evidence>
<dbReference type="HAMAP" id="MF_00041">
    <property type="entry name" value="Cys_tRNA_synth"/>
    <property type="match status" value="1"/>
</dbReference>
<keyword evidence="11" id="KW-0067">ATP-binding</keyword>
<evidence type="ECO:0000256" key="11">
    <source>
        <dbReference type="ARBA" id="ARBA00022840"/>
    </source>
</evidence>
<dbReference type="FunFam" id="3.40.50.620:FF:000068">
    <property type="entry name" value="Cysteine--tRNA ligase"/>
    <property type="match status" value="1"/>
</dbReference>
<dbReference type="PANTHER" id="PTHR10890">
    <property type="entry name" value="CYSTEINYL-TRNA SYNTHETASE"/>
    <property type="match status" value="1"/>
</dbReference>
<dbReference type="CDD" id="cd00672">
    <property type="entry name" value="CysRS_core"/>
    <property type="match status" value="1"/>
</dbReference>
<dbReference type="Pfam" id="PF01406">
    <property type="entry name" value="tRNA-synt_1e"/>
    <property type="match status" value="1"/>
</dbReference>
<evidence type="ECO:0000256" key="5">
    <source>
        <dbReference type="ARBA" id="ARBA00014738"/>
    </source>
</evidence>
<keyword evidence="10" id="KW-0862">Zinc</keyword>
<dbReference type="GO" id="GO:0005524">
    <property type="term" value="F:ATP binding"/>
    <property type="evidence" value="ECO:0007669"/>
    <property type="project" value="UniProtKB-KW"/>
</dbReference>
<comment type="subcellular location">
    <subcellularLocation>
        <location evidence="2">Cytoplasm</location>
    </subcellularLocation>
</comment>
<evidence type="ECO:0000256" key="4">
    <source>
        <dbReference type="ARBA" id="ARBA00012832"/>
    </source>
</evidence>
<dbReference type="NCBIfam" id="TIGR00435">
    <property type="entry name" value="cysS"/>
    <property type="match status" value="1"/>
</dbReference>
<dbReference type="InterPro" id="IPR032678">
    <property type="entry name" value="tRNA-synt_1_cat_dom"/>
</dbReference>
<evidence type="ECO:0000256" key="6">
    <source>
        <dbReference type="ARBA" id="ARBA00022490"/>
    </source>
</evidence>
<dbReference type="InterPro" id="IPR024909">
    <property type="entry name" value="Cys-tRNA/MSH_ligase"/>
</dbReference>
<evidence type="ECO:0000259" key="16">
    <source>
        <dbReference type="SMART" id="SM00840"/>
    </source>
</evidence>
<keyword evidence="12" id="KW-0648">Protein biosynthesis</keyword>
<evidence type="ECO:0000256" key="2">
    <source>
        <dbReference type="ARBA" id="ARBA00004496"/>
    </source>
</evidence>
<name>A0A6J5YIJ3_9ZZZZ</name>
<dbReference type="EC" id="6.1.1.16" evidence="4"/>
<dbReference type="GO" id="GO:0004817">
    <property type="term" value="F:cysteine-tRNA ligase activity"/>
    <property type="evidence" value="ECO:0007669"/>
    <property type="project" value="UniProtKB-EC"/>
</dbReference>
<feature type="domain" description="Cysteinyl-tRNA synthetase class Ia DALR" evidence="16">
    <location>
        <begin position="344"/>
        <end position="404"/>
    </location>
</feature>
<dbReference type="PRINTS" id="PR00983">
    <property type="entry name" value="TRNASYNTHCYS"/>
</dbReference>
<evidence type="ECO:0000256" key="7">
    <source>
        <dbReference type="ARBA" id="ARBA00022598"/>
    </source>
</evidence>
<dbReference type="PANTHER" id="PTHR10890:SF30">
    <property type="entry name" value="CYSTEINE--TRNA LIGASE"/>
    <property type="match status" value="1"/>
</dbReference>
<dbReference type="GO" id="GO:0005829">
    <property type="term" value="C:cytosol"/>
    <property type="evidence" value="ECO:0007669"/>
    <property type="project" value="TreeGrafter"/>
</dbReference>
<keyword evidence="8" id="KW-0479">Metal-binding</keyword>
<keyword evidence="9" id="KW-0547">Nucleotide-binding</keyword>
<evidence type="ECO:0000256" key="10">
    <source>
        <dbReference type="ARBA" id="ARBA00022833"/>
    </source>
</evidence>
<gene>
    <name evidence="17" type="ORF">UFOPK3770_00093</name>
</gene>
<protein>
    <recommendedName>
        <fullName evidence="5">Cysteine--tRNA ligase</fullName>
        <ecNumber evidence="4">6.1.1.16</ecNumber>
    </recommendedName>
    <alternativeName>
        <fullName evidence="14">Cysteinyl-tRNA synthetase</fullName>
    </alternativeName>
</protein>
<dbReference type="Gene3D" id="1.20.120.1910">
    <property type="entry name" value="Cysteine-tRNA ligase, C-terminal anti-codon recognition domain"/>
    <property type="match status" value="1"/>
</dbReference>
<dbReference type="SUPFAM" id="SSF52374">
    <property type="entry name" value="Nucleotidylyl transferase"/>
    <property type="match status" value="1"/>
</dbReference>
<dbReference type="Gene3D" id="3.40.50.620">
    <property type="entry name" value="HUPs"/>
    <property type="match status" value="1"/>
</dbReference>
<accession>A0A6J5YIJ3</accession>
<dbReference type="InterPro" id="IPR056411">
    <property type="entry name" value="CysS_C"/>
</dbReference>
<comment type="cofactor">
    <cofactor evidence="1">
        <name>Zn(2+)</name>
        <dbReference type="ChEBI" id="CHEBI:29105"/>
    </cofactor>
</comment>
<dbReference type="SMART" id="SM00840">
    <property type="entry name" value="DALR_2"/>
    <property type="match status" value="1"/>
</dbReference>
<organism evidence="17">
    <name type="scientific">freshwater metagenome</name>
    <dbReference type="NCBI Taxonomy" id="449393"/>
    <lineage>
        <taxon>unclassified sequences</taxon>
        <taxon>metagenomes</taxon>
        <taxon>ecological metagenomes</taxon>
    </lineage>
</organism>
<evidence type="ECO:0000256" key="1">
    <source>
        <dbReference type="ARBA" id="ARBA00001947"/>
    </source>
</evidence>
<evidence type="ECO:0000256" key="14">
    <source>
        <dbReference type="ARBA" id="ARBA00031499"/>
    </source>
</evidence>
<dbReference type="InterPro" id="IPR009080">
    <property type="entry name" value="tRNAsynth_Ia_anticodon-bd"/>
</dbReference>
<comment type="similarity">
    <text evidence="3">Belongs to the class-I aminoacyl-tRNA synthetase family.</text>
</comment>
<dbReference type="Pfam" id="PF23493">
    <property type="entry name" value="CysS_C"/>
    <property type="match status" value="1"/>
</dbReference>
<comment type="catalytic activity">
    <reaction evidence="15">
        <text>tRNA(Cys) + L-cysteine + ATP = L-cysteinyl-tRNA(Cys) + AMP + diphosphate</text>
        <dbReference type="Rhea" id="RHEA:17773"/>
        <dbReference type="Rhea" id="RHEA-COMP:9661"/>
        <dbReference type="Rhea" id="RHEA-COMP:9679"/>
        <dbReference type="ChEBI" id="CHEBI:30616"/>
        <dbReference type="ChEBI" id="CHEBI:33019"/>
        <dbReference type="ChEBI" id="CHEBI:35235"/>
        <dbReference type="ChEBI" id="CHEBI:78442"/>
        <dbReference type="ChEBI" id="CHEBI:78517"/>
        <dbReference type="ChEBI" id="CHEBI:456215"/>
        <dbReference type="EC" id="6.1.1.16"/>
    </reaction>
</comment>